<organism evidence="5 6">
    <name type="scientific">Faecalibacterium prausnitzii</name>
    <dbReference type="NCBI Taxonomy" id="853"/>
    <lineage>
        <taxon>Bacteria</taxon>
        <taxon>Bacillati</taxon>
        <taxon>Bacillota</taxon>
        <taxon>Clostridia</taxon>
        <taxon>Eubacteriales</taxon>
        <taxon>Oscillospiraceae</taxon>
        <taxon>Faecalibacterium</taxon>
    </lineage>
</organism>
<dbReference type="GO" id="GO:0003700">
    <property type="term" value="F:DNA-binding transcription factor activity"/>
    <property type="evidence" value="ECO:0007669"/>
    <property type="project" value="InterPro"/>
</dbReference>
<dbReference type="EMBL" id="QVEZ01000007">
    <property type="protein sequence ID" value="RGC04827.1"/>
    <property type="molecule type" value="Genomic_DNA"/>
</dbReference>
<dbReference type="RefSeq" id="WP_117535872.1">
    <property type="nucleotide sequence ID" value="NZ_QVEZ01000007.1"/>
</dbReference>
<feature type="domain" description="HTH araC/xylS-type" evidence="4">
    <location>
        <begin position="8"/>
        <end position="105"/>
    </location>
</feature>
<dbReference type="Pfam" id="PF06445">
    <property type="entry name" value="GyrI-like"/>
    <property type="match status" value="1"/>
</dbReference>
<protein>
    <submittedName>
        <fullName evidence="5">AraC family transcriptional regulator</fullName>
    </submittedName>
</protein>
<dbReference type="PRINTS" id="PR00032">
    <property type="entry name" value="HTHARAC"/>
</dbReference>
<name>A0A3E2V2P6_9FIRM</name>
<dbReference type="InterPro" id="IPR018062">
    <property type="entry name" value="HTH_AraC-typ_CS"/>
</dbReference>
<evidence type="ECO:0000259" key="4">
    <source>
        <dbReference type="PROSITE" id="PS01124"/>
    </source>
</evidence>
<dbReference type="PANTHER" id="PTHR47504">
    <property type="entry name" value="RIGHT ORIGIN-BINDING PROTEIN"/>
    <property type="match status" value="1"/>
</dbReference>
<dbReference type="SUPFAM" id="SSF55136">
    <property type="entry name" value="Probable bacterial effector-binding domain"/>
    <property type="match status" value="1"/>
</dbReference>
<dbReference type="Pfam" id="PF12833">
    <property type="entry name" value="HTH_18"/>
    <property type="match status" value="1"/>
</dbReference>
<dbReference type="PANTHER" id="PTHR47504:SF5">
    <property type="entry name" value="RIGHT ORIGIN-BINDING PROTEIN"/>
    <property type="match status" value="1"/>
</dbReference>
<dbReference type="Gene3D" id="3.20.80.10">
    <property type="entry name" value="Regulatory factor, effector binding domain"/>
    <property type="match status" value="1"/>
</dbReference>
<sequence>MDWVKQLNIAIRYIEDHLTGTIEYDELAKMLCCSTYQFQRMFAFMNNVPLSEYIRRRKLSLAVADIQKGERVIDVALKYGYSSPTAFSRAFQCLHGITPSEARKKGTLLKTYPPISFKLTITGTEELTYRIEERSAFEVAGVSMLLDKSLEKNFCTVPQFWDNAVQDGTLAKLNSLEKGGVCDLLGISVCGDYETWKYYIAVATSETAKFEFEKLIIPASKWAIFSGKGTNVSLQDLERRVITEWLPFSGFEYGNAPDIERYIQADPENAEYEYWLSIRNEKK</sequence>
<evidence type="ECO:0000256" key="3">
    <source>
        <dbReference type="ARBA" id="ARBA00023163"/>
    </source>
</evidence>
<dbReference type="InterPro" id="IPR010499">
    <property type="entry name" value="AraC_E-bd"/>
</dbReference>
<comment type="caution">
    <text evidence="5">The sequence shown here is derived from an EMBL/GenBank/DDBJ whole genome shotgun (WGS) entry which is preliminary data.</text>
</comment>
<dbReference type="InterPro" id="IPR020449">
    <property type="entry name" value="Tscrpt_reg_AraC-type_HTH"/>
</dbReference>
<dbReference type="InterPro" id="IPR018060">
    <property type="entry name" value="HTH_AraC"/>
</dbReference>
<dbReference type="PROSITE" id="PS01124">
    <property type="entry name" value="HTH_ARAC_FAMILY_2"/>
    <property type="match status" value="1"/>
</dbReference>
<reference evidence="5 6" key="1">
    <citation type="submission" date="2018-08" db="EMBL/GenBank/DDBJ databases">
        <title>A genome reference for cultivated species of the human gut microbiota.</title>
        <authorList>
            <person name="Zou Y."/>
            <person name="Xue W."/>
            <person name="Luo G."/>
        </authorList>
    </citation>
    <scope>NUCLEOTIDE SEQUENCE [LARGE SCALE GENOMIC DNA]</scope>
    <source>
        <strain evidence="5 6">AM42-11AC</strain>
    </source>
</reference>
<dbReference type="Proteomes" id="UP000261079">
    <property type="component" value="Unassembled WGS sequence"/>
</dbReference>
<proteinExistence type="predicted"/>
<dbReference type="SMART" id="SM00871">
    <property type="entry name" value="AraC_E_bind"/>
    <property type="match status" value="1"/>
</dbReference>
<keyword evidence="3" id="KW-0804">Transcription</keyword>
<keyword evidence="2" id="KW-0238">DNA-binding</keyword>
<dbReference type="InterPro" id="IPR011256">
    <property type="entry name" value="Reg_factor_effector_dom_sf"/>
</dbReference>
<dbReference type="Gene3D" id="1.10.10.60">
    <property type="entry name" value="Homeodomain-like"/>
    <property type="match status" value="2"/>
</dbReference>
<dbReference type="PROSITE" id="PS00041">
    <property type="entry name" value="HTH_ARAC_FAMILY_1"/>
    <property type="match status" value="1"/>
</dbReference>
<dbReference type="InterPro" id="IPR029442">
    <property type="entry name" value="GyrI-like"/>
</dbReference>
<dbReference type="InterPro" id="IPR050959">
    <property type="entry name" value="MarA-like"/>
</dbReference>
<evidence type="ECO:0000313" key="6">
    <source>
        <dbReference type="Proteomes" id="UP000261079"/>
    </source>
</evidence>
<evidence type="ECO:0000313" key="5">
    <source>
        <dbReference type="EMBL" id="RGC04827.1"/>
    </source>
</evidence>
<dbReference type="InterPro" id="IPR009057">
    <property type="entry name" value="Homeodomain-like_sf"/>
</dbReference>
<evidence type="ECO:0000256" key="2">
    <source>
        <dbReference type="ARBA" id="ARBA00023125"/>
    </source>
</evidence>
<accession>A0A3E2V2P6</accession>
<dbReference type="SUPFAM" id="SSF46689">
    <property type="entry name" value="Homeodomain-like"/>
    <property type="match status" value="2"/>
</dbReference>
<dbReference type="GO" id="GO:0043565">
    <property type="term" value="F:sequence-specific DNA binding"/>
    <property type="evidence" value="ECO:0007669"/>
    <property type="project" value="InterPro"/>
</dbReference>
<dbReference type="AlphaFoldDB" id="A0A3E2V2P6"/>
<dbReference type="SMART" id="SM00342">
    <property type="entry name" value="HTH_ARAC"/>
    <property type="match status" value="1"/>
</dbReference>
<evidence type="ECO:0000256" key="1">
    <source>
        <dbReference type="ARBA" id="ARBA00023015"/>
    </source>
</evidence>
<keyword evidence="1" id="KW-0805">Transcription regulation</keyword>
<gene>
    <name evidence="5" type="ORF">DW905_10745</name>
</gene>